<dbReference type="GO" id="GO:0000012">
    <property type="term" value="P:single strand break repair"/>
    <property type="evidence" value="ECO:0007669"/>
    <property type="project" value="InterPro"/>
</dbReference>
<dbReference type="Gene3D" id="3.40.50.10190">
    <property type="entry name" value="BRCT domain"/>
    <property type="match status" value="1"/>
</dbReference>
<dbReference type="PROSITE" id="PS50172">
    <property type="entry name" value="BRCT"/>
    <property type="match status" value="1"/>
</dbReference>
<feature type="compositionally biased region" description="Basic and acidic residues" evidence="1">
    <location>
        <begin position="271"/>
        <end position="319"/>
    </location>
</feature>
<organism evidence="4 5">
    <name type="scientific">Toxocara canis</name>
    <name type="common">Canine roundworm</name>
    <dbReference type="NCBI Taxonomy" id="6265"/>
    <lineage>
        <taxon>Eukaryota</taxon>
        <taxon>Metazoa</taxon>
        <taxon>Ecdysozoa</taxon>
        <taxon>Nematoda</taxon>
        <taxon>Chromadorea</taxon>
        <taxon>Rhabditida</taxon>
        <taxon>Spirurina</taxon>
        <taxon>Ascaridomorpha</taxon>
        <taxon>Ascaridoidea</taxon>
        <taxon>Toxocaridae</taxon>
        <taxon>Toxocara</taxon>
    </lineage>
</organism>
<name>A0A183UTN9_TOXCA</name>
<dbReference type="SMART" id="SM00292">
    <property type="entry name" value="BRCT"/>
    <property type="match status" value="1"/>
</dbReference>
<dbReference type="InterPro" id="IPR001357">
    <property type="entry name" value="BRCT_dom"/>
</dbReference>
<dbReference type="GO" id="GO:0006284">
    <property type="term" value="P:base-excision repair"/>
    <property type="evidence" value="ECO:0007669"/>
    <property type="project" value="TreeGrafter"/>
</dbReference>
<reference evidence="5" key="1">
    <citation type="submission" date="2016-06" db="UniProtKB">
        <authorList>
            <consortium name="WormBaseParasite"/>
        </authorList>
    </citation>
    <scope>IDENTIFICATION</scope>
</reference>
<gene>
    <name evidence="3" type="ORF">TCNE_LOCUS11859</name>
</gene>
<dbReference type="Pfam" id="PF01834">
    <property type="entry name" value="XRCC1_N"/>
    <property type="match status" value="1"/>
</dbReference>
<dbReference type="SUPFAM" id="SSF52113">
    <property type="entry name" value="BRCT domain"/>
    <property type="match status" value="1"/>
</dbReference>
<accession>A0A183UTN9</accession>
<dbReference type="EMBL" id="UYWY01021019">
    <property type="protein sequence ID" value="VDM43180.1"/>
    <property type="molecule type" value="Genomic_DNA"/>
</dbReference>
<dbReference type="GO" id="GO:0005634">
    <property type="term" value="C:nucleus"/>
    <property type="evidence" value="ECO:0007669"/>
    <property type="project" value="InterPro"/>
</dbReference>
<evidence type="ECO:0000313" key="5">
    <source>
        <dbReference type="WBParaSite" id="TCNE_0001185901-mRNA-1"/>
    </source>
</evidence>
<dbReference type="AlphaFoldDB" id="A0A183UTN9"/>
<dbReference type="InterPro" id="IPR002706">
    <property type="entry name" value="Xrcc1_N"/>
</dbReference>
<dbReference type="WBParaSite" id="TCNE_0001185901-mRNA-1">
    <property type="protein sequence ID" value="TCNE_0001185901-mRNA-1"/>
    <property type="gene ID" value="TCNE_0001185901"/>
</dbReference>
<dbReference type="PANTHER" id="PTHR11370">
    <property type="entry name" value="DNA-REPAIR PROTEIN XRCC1"/>
    <property type="match status" value="1"/>
</dbReference>
<evidence type="ECO:0000259" key="2">
    <source>
        <dbReference type="PROSITE" id="PS50172"/>
    </source>
</evidence>
<dbReference type="GO" id="GO:0003684">
    <property type="term" value="F:damaged DNA binding"/>
    <property type="evidence" value="ECO:0007669"/>
    <property type="project" value="InterPro"/>
</dbReference>
<dbReference type="Gene3D" id="2.60.120.260">
    <property type="entry name" value="Galactose-binding domain-like"/>
    <property type="match status" value="1"/>
</dbReference>
<dbReference type="InterPro" id="IPR036420">
    <property type="entry name" value="BRCT_dom_sf"/>
</dbReference>
<dbReference type="SUPFAM" id="SSF49785">
    <property type="entry name" value="Galactose-binding domain-like"/>
    <property type="match status" value="1"/>
</dbReference>
<feature type="region of interest" description="Disordered" evidence="1">
    <location>
        <begin position="183"/>
        <end position="323"/>
    </location>
</feature>
<dbReference type="FunFam" id="2.60.120.260:FF:000025">
    <property type="entry name" value="DNA repair protein XRCC1 isoform X1"/>
    <property type="match status" value="1"/>
</dbReference>
<evidence type="ECO:0000313" key="4">
    <source>
        <dbReference type="Proteomes" id="UP000050794"/>
    </source>
</evidence>
<feature type="compositionally biased region" description="Basic and acidic residues" evidence="1">
    <location>
        <begin position="187"/>
        <end position="237"/>
    </location>
</feature>
<dbReference type="PANTHER" id="PTHR11370:SF5">
    <property type="entry name" value="DNA REPAIR PROTEIN XRCC1"/>
    <property type="match status" value="1"/>
</dbReference>
<feature type="domain" description="BRCT" evidence="2">
    <location>
        <begin position="329"/>
        <end position="437"/>
    </location>
</feature>
<proteinExistence type="predicted"/>
<dbReference type="Pfam" id="PF12738">
    <property type="entry name" value="PTCB-BRCT"/>
    <property type="match status" value="1"/>
</dbReference>
<sequence length="440" mass="50219">MPLAKFKCVISASDSEQGFEADNLLVEGRTRTKWKGKAGAATNCVIIQLDREHLIGSIDIGNECSALIEILVAKSCEQQSAYHTLIPSSSLMDPMESRTEKNCNRVRIFTNVDMIPAVFKQKWDLIKVVCSQPFNPNIPYGLAFINVVVEEPQMKRTDETRNLLPKITFKERTEKESDGLMKAGNMFKERHLYQTEKSDEKSNDKIIERKKQHDVNDHEDRSEHVKRGDEEYNEMEHATSSQHSDTEHKKPKRAVAKQKAQDIAANSSAADEERKEISEQKKIAKRSAVERGGKGNERSTESGTPQKKEKVVATSEQKEATTSGTIDVPFTELLNGVKFSLSGYQNPLRGQLRDKARRMGAVYEADWTPSCTHLICAFPNTPKWRQVGSRETELMRCDRQNRWPQFFAYISGVIVSEKWIEMCYMRKKRLPEKNFPVTLQ</sequence>
<keyword evidence="4" id="KW-1185">Reference proteome</keyword>
<dbReference type="Proteomes" id="UP000050794">
    <property type="component" value="Unassembled WGS sequence"/>
</dbReference>
<dbReference type="InterPro" id="IPR008979">
    <property type="entry name" value="Galactose-bd-like_sf"/>
</dbReference>
<evidence type="ECO:0000313" key="3">
    <source>
        <dbReference type="EMBL" id="VDM43180.1"/>
    </source>
</evidence>
<evidence type="ECO:0000256" key="1">
    <source>
        <dbReference type="SAM" id="MobiDB-lite"/>
    </source>
</evidence>
<reference evidence="3 4" key="2">
    <citation type="submission" date="2018-11" db="EMBL/GenBank/DDBJ databases">
        <authorList>
            <consortium name="Pathogen Informatics"/>
        </authorList>
    </citation>
    <scope>NUCLEOTIDE SEQUENCE [LARGE SCALE GENOMIC DNA]</scope>
</reference>
<protein>
    <submittedName>
        <fullName evidence="5">DNA repair protein XRCC1</fullName>
    </submittedName>
</protein>